<evidence type="ECO:0000259" key="9">
    <source>
        <dbReference type="SMART" id="SM00827"/>
    </source>
</evidence>
<dbReference type="EMBL" id="CAJVCH010339608">
    <property type="protein sequence ID" value="CAG7815231.1"/>
    <property type="molecule type" value="Genomic_DNA"/>
</dbReference>
<keyword evidence="2" id="KW-0444">Lipid biosynthesis</keyword>
<keyword evidence="6" id="KW-0443">Lipid metabolism</keyword>
<evidence type="ECO:0000256" key="5">
    <source>
        <dbReference type="ARBA" id="ARBA00023002"/>
    </source>
</evidence>
<keyword evidence="7" id="KW-0275">Fatty acid biosynthesis</keyword>
<dbReference type="InterPro" id="IPR050091">
    <property type="entry name" value="PKS_NRPS_Biosynth_Enz"/>
</dbReference>
<evidence type="ECO:0000256" key="4">
    <source>
        <dbReference type="ARBA" id="ARBA00022857"/>
    </source>
</evidence>
<dbReference type="InterPro" id="IPR014043">
    <property type="entry name" value="Acyl_transferase_dom"/>
</dbReference>
<dbReference type="GO" id="GO:0004312">
    <property type="term" value="F:fatty acid synthase activity"/>
    <property type="evidence" value="ECO:0007669"/>
    <property type="project" value="TreeGrafter"/>
</dbReference>
<dbReference type="OrthoDB" id="329835at2759"/>
<evidence type="ECO:0000256" key="2">
    <source>
        <dbReference type="ARBA" id="ARBA00022516"/>
    </source>
</evidence>
<dbReference type="GO" id="GO:0016491">
    <property type="term" value="F:oxidoreductase activity"/>
    <property type="evidence" value="ECO:0007669"/>
    <property type="project" value="UniProtKB-KW"/>
</dbReference>
<protein>
    <recommendedName>
        <fullName evidence="9">Malonyl-CoA:ACP transacylase (MAT) domain-containing protein</fullName>
    </recommendedName>
</protein>
<evidence type="ECO:0000256" key="6">
    <source>
        <dbReference type="ARBA" id="ARBA00023098"/>
    </source>
</evidence>
<organism evidence="10 11">
    <name type="scientific">Allacma fusca</name>
    <dbReference type="NCBI Taxonomy" id="39272"/>
    <lineage>
        <taxon>Eukaryota</taxon>
        <taxon>Metazoa</taxon>
        <taxon>Ecdysozoa</taxon>
        <taxon>Arthropoda</taxon>
        <taxon>Hexapoda</taxon>
        <taxon>Collembola</taxon>
        <taxon>Symphypleona</taxon>
        <taxon>Sminthuridae</taxon>
        <taxon>Allacma</taxon>
    </lineage>
</organism>
<dbReference type="GO" id="GO:0006633">
    <property type="term" value="P:fatty acid biosynthetic process"/>
    <property type="evidence" value="ECO:0007669"/>
    <property type="project" value="UniProtKB-KW"/>
</dbReference>
<evidence type="ECO:0000256" key="1">
    <source>
        <dbReference type="ARBA" id="ARBA00022450"/>
    </source>
</evidence>
<name>A0A8J2P4E6_9HEXA</name>
<feature type="non-terminal residue" evidence="10">
    <location>
        <position position="157"/>
    </location>
</feature>
<gene>
    <name evidence="10" type="ORF">AFUS01_LOCUS25927</name>
</gene>
<feature type="domain" description="Malonyl-CoA:ACP transacylase (MAT)" evidence="9">
    <location>
        <begin position="1"/>
        <end position="150"/>
    </location>
</feature>
<keyword evidence="11" id="KW-1185">Reference proteome</keyword>
<dbReference type="Pfam" id="PF00698">
    <property type="entry name" value="Acyl_transf_1"/>
    <property type="match status" value="1"/>
</dbReference>
<keyword evidence="5" id="KW-0560">Oxidoreductase</keyword>
<dbReference type="AlphaFoldDB" id="A0A8J2P4E6"/>
<evidence type="ECO:0000256" key="7">
    <source>
        <dbReference type="ARBA" id="ARBA00023160"/>
    </source>
</evidence>
<dbReference type="PANTHER" id="PTHR43775">
    <property type="entry name" value="FATTY ACID SYNTHASE"/>
    <property type="match status" value="1"/>
</dbReference>
<keyword evidence="1" id="KW-0596">Phosphopantetheine</keyword>
<evidence type="ECO:0000256" key="8">
    <source>
        <dbReference type="ARBA" id="ARBA00023268"/>
    </source>
</evidence>
<evidence type="ECO:0000313" key="11">
    <source>
        <dbReference type="Proteomes" id="UP000708208"/>
    </source>
</evidence>
<reference evidence="10" key="1">
    <citation type="submission" date="2021-06" db="EMBL/GenBank/DDBJ databases">
        <authorList>
            <person name="Hodson N. C."/>
            <person name="Mongue J. A."/>
            <person name="Jaron S. K."/>
        </authorList>
    </citation>
    <scope>NUCLEOTIDE SEQUENCE</scope>
</reference>
<proteinExistence type="predicted"/>
<keyword evidence="3" id="KW-0276">Fatty acid metabolism</keyword>
<evidence type="ECO:0000313" key="10">
    <source>
        <dbReference type="EMBL" id="CAG7815231.1"/>
    </source>
</evidence>
<keyword evidence="4" id="KW-0521">NADP</keyword>
<evidence type="ECO:0000256" key="3">
    <source>
        <dbReference type="ARBA" id="ARBA00022832"/>
    </source>
</evidence>
<dbReference type="Proteomes" id="UP000708208">
    <property type="component" value="Unassembled WGS sequence"/>
</dbReference>
<dbReference type="PANTHER" id="PTHR43775:SF7">
    <property type="entry name" value="FATTY ACID SYNTHASE"/>
    <property type="match status" value="1"/>
</dbReference>
<sequence>VALYDTLQSVFNTTPSGFIGHSAGELLCGYADGCLTAEQVLVISDVRGRAMQEARPVLGAMAAVGLSWQEIQNICPPDVYPACNNASKNVTVSGSLDSVLNFVNDLQAQGVYAKVVDSCDCSPHSPLASDAAVLFRKNLQGVVSIEKPRSSKWICTS</sequence>
<comment type="caution">
    <text evidence="10">The sequence shown here is derived from an EMBL/GenBank/DDBJ whole genome shotgun (WGS) entry which is preliminary data.</text>
</comment>
<accession>A0A8J2P4E6</accession>
<dbReference type="SMART" id="SM00827">
    <property type="entry name" value="PKS_AT"/>
    <property type="match status" value="1"/>
</dbReference>
<keyword evidence="8" id="KW-0511">Multifunctional enzyme</keyword>
<feature type="non-terminal residue" evidence="10">
    <location>
        <position position="1"/>
    </location>
</feature>